<feature type="compositionally biased region" description="Acidic residues" evidence="1">
    <location>
        <begin position="54"/>
        <end position="65"/>
    </location>
</feature>
<name>A0A4Z1KFQ4_9HELO</name>
<keyword evidence="3" id="KW-1185">Reference proteome</keyword>
<evidence type="ECO:0000256" key="1">
    <source>
        <dbReference type="SAM" id="MobiDB-lite"/>
    </source>
</evidence>
<gene>
    <name evidence="2" type="ORF">BPOR_0506g00020</name>
</gene>
<reference evidence="2 3" key="1">
    <citation type="submission" date="2017-12" db="EMBL/GenBank/DDBJ databases">
        <title>Comparative genomics of Botrytis spp.</title>
        <authorList>
            <person name="Valero-Jimenez C.A."/>
            <person name="Tapia P."/>
            <person name="Veloso J."/>
            <person name="Silva-Moreno E."/>
            <person name="Staats M."/>
            <person name="Valdes J.H."/>
            <person name="Van Kan J.A.L."/>
        </authorList>
    </citation>
    <scope>NUCLEOTIDE SEQUENCE [LARGE SCALE GENOMIC DNA]</scope>
    <source>
        <strain evidence="2 3">MUCL3349</strain>
    </source>
</reference>
<feature type="compositionally biased region" description="Polar residues" evidence="1">
    <location>
        <begin position="408"/>
        <end position="418"/>
    </location>
</feature>
<comment type="caution">
    <text evidence="2">The sequence shown here is derived from an EMBL/GenBank/DDBJ whole genome shotgun (WGS) entry which is preliminary data.</text>
</comment>
<feature type="region of interest" description="Disordered" evidence="1">
    <location>
        <begin position="1"/>
        <end position="75"/>
    </location>
</feature>
<feature type="compositionally biased region" description="Polar residues" evidence="1">
    <location>
        <begin position="437"/>
        <end position="453"/>
    </location>
</feature>
<dbReference type="OrthoDB" id="5235778at2759"/>
<sequence length="513" mass="58146">MNDRPKEDGQIAKSMAMKSDTLQSITSVPPVINLPKPSQTTSGSSNIKSTDIYSDSDDELNEDKEVEERSARHGTAEEVITVSSYPKRNRPSVNYDEGIWSIKIPGPKRTKLTPTNSVSKFRGVIVGTWKDSEQLDDHDKHIVHGFIDDRERLRFRIYGTNRQHSKSLAISPGAYGCWVKFQKIAFDPYLNTKTPDQIKDYVIFKSQENQKQSDGLSRESHDFDDDVSAKVNDIQTSPKPEILLGFWADSNQVNKKDKHAVFGTVTNGNRKFRFMIRKSTRDGRFVLGNFPLGIGNYQTRYEKIVLEEHLSKLKRPEVEQYILIRQREILEGGDRDSRSQQLNAVRLAKVAVASRYPSDRNGSSYDVSNPDPEIEQSIRHREISRGKIADGKQPPHPQRANNISVDCTLGDQSAPQRKSSAERQLAKSMTKLNKTWEAQQEAKTQQPVTSTRPEPSASSSSLSNDNVKIHDDIKYTRRQNGIFEGKHVGPPQLLNIDGEDYVEYRVLTKPTTF</sequence>
<feature type="compositionally biased region" description="Polar residues" evidence="1">
    <location>
        <begin position="36"/>
        <end position="53"/>
    </location>
</feature>
<protein>
    <submittedName>
        <fullName evidence="2">Uncharacterized protein</fullName>
    </submittedName>
</protein>
<dbReference type="EMBL" id="PQXO01000505">
    <property type="protein sequence ID" value="TGO84420.1"/>
    <property type="molecule type" value="Genomic_DNA"/>
</dbReference>
<dbReference type="Proteomes" id="UP000297280">
    <property type="component" value="Unassembled WGS sequence"/>
</dbReference>
<feature type="compositionally biased region" description="Basic and acidic residues" evidence="1">
    <location>
        <begin position="1"/>
        <end position="10"/>
    </location>
</feature>
<organism evidence="2 3">
    <name type="scientific">Botrytis porri</name>
    <dbReference type="NCBI Taxonomy" id="87229"/>
    <lineage>
        <taxon>Eukaryota</taxon>
        <taxon>Fungi</taxon>
        <taxon>Dikarya</taxon>
        <taxon>Ascomycota</taxon>
        <taxon>Pezizomycotina</taxon>
        <taxon>Leotiomycetes</taxon>
        <taxon>Helotiales</taxon>
        <taxon>Sclerotiniaceae</taxon>
        <taxon>Botrytis</taxon>
    </lineage>
</organism>
<proteinExistence type="predicted"/>
<dbReference type="STRING" id="87229.A0A4Z1KFQ4"/>
<feature type="region of interest" description="Disordered" evidence="1">
    <location>
        <begin position="408"/>
        <end position="427"/>
    </location>
</feature>
<evidence type="ECO:0000313" key="3">
    <source>
        <dbReference type="Proteomes" id="UP000297280"/>
    </source>
</evidence>
<feature type="compositionally biased region" description="Basic and acidic residues" evidence="1">
    <location>
        <begin position="66"/>
        <end position="75"/>
    </location>
</feature>
<accession>A0A4Z1KFQ4</accession>
<dbReference type="AlphaFoldDB" id="A0A4Z1KFQ4"/>
<evidence type="ECO:0000313" key="2">
    <source>
        <dbReference type="EMBL" id="TGO84420.1"/>
    </source>
</evidence>
<feature type="region of interest" description="Disordered" evidence="1">
    <location>
        <begin position="437"/>
        <end position="469"/>
    </location>
</feature>